<proteinExistence type="inferred from homology"/>
<evidence type="ECO:0000256" key="4">
    <source>
        <dbReference type="SAM" id="Phobius"/>
    </source>
</evidence>
<protein>
    <submittedName>
        <fullName evidence="6">Quinoprotein glucose dehydrogenase</fullName>
    </submittedName>
</protein>
<dbReference type="RefSeq" id="WP_089707687.1">
    <property type="nucleotide sequence ID" value="NZ_FNII01000017.1"/>
</dbReference>
<keyword evidence="4" id="KW-1133">Transmembrane helix</keyword>
<gene>
    <name evidence="6" type="ORF">SAMN04487951_11750</name>
</gene>
<evidence type="ECO:0000259" key="5">
    <source>
        <dbReference type="Pfam" id="PF01011"/>
    </source>
</evidence>
<keyword evidence="4" id="KW-0812">Transmembrane</keyword>
<sequence>MEERKRGKWPALVLGLILLIAGLALAIGGGKLLSLGGSAYYLIAGVGVMVSGVLLALRKGAALWLYALILLATLAWALWEVGLDWWQLVPRVAIPCLIGIVLLLPWWRKPLNSRGGSLALVGSITAAIIVAIASQFSAPGTIEGSLADNRQANANSVNPAQVAGDDWPAYGGTNAGTHYSSLDQITPENIGELKEVWRIQTGDEAGPNAPPEITNQNTPLKVNDSLYICTSHSRAMSLDPETGETLWSFDPDISTMGADDFSGWAHMTCRGLAYYDAENYADNQAASDVDASDTNESDTRISTALFNDADSFAIDLSFLLFFGGADTTDDNTAPSMMLSETDVMCPRRLYLPTADARLIALNADTGERCANFGNNGEVDLTNNMGDITPGGYYSTSPPTVTENLVILGGHVTDNSSTDEPSGVIRAFDVHTGELVWNWDSGNPDDTAPLPEGETYTRNSPNVWAPISVDEDLGLVYLPMGNATPDQYGANRSENDETYSAGLVALDLASGQVDWVYQFVHHDLWDMDTPAQPVLMDIATDNGTQPAVIQPTKQGSLYVLNRETGEPIVPIEEVPAPQGAVEGDWTAETQPRSALNLLPPPLTGRDMWGASPFDQMMCRIQFHSLRYEGQYTPPSLEGSIVYPGNVGVMNWGGVAVDPERQALFTGAKYLAFVSKLVPRDQVEEGQGSASEQGLQANAGAPYAVELGPLLSVLGLPCQAPSWGDVAGIDLQSNEVVWKHPNGTTRDSMPFDLPIGLNVGVPALGGPLTTAGGVSFLSGTLDQYLRGYNITTGEELFKARLPAGGQATPMTYTGQDGRQYVVVTAGGHGTFGTKMGDYVIGYALPE</sequence>
<dbReference type="OrthoDB" id="9794322at2"/>
<comment type="cofactor">
    <cofactor evidence="1">
        <name>pyrroloquinoline quinone</name>
        <dbReference type="ChEBI" id="CHEBI:58442"/>
    </cofactor>
</comment>
<dbReference type="GO" id="GO:0008876">
    <property type="term" value="F:quinoprotein glucose dehydrogenase activity"/>
    <property type="evidence" value="ECO:0007669"/>
    <property type="project" value="TreeGrafter"/>
</dbReference>
<dbReference type="InterPro" id="IPR018391">
    <property type="entry name" value="PQQ_b-propeller_rpt"/>
</dbReference>
<feature type="transmembrane region" description="Helical" evidence="4">
    <location>
        <begin position="39"/>
        <end position="57"/>
    </location>
</feature>
<comment type="similarity">
    <text evidence="2">Belongs to the bacterial PQQ dehydrogenase family.</text>
</comment>
<name>A0A1H0HYM9_9GAMM</name>
<dbReference type="NCBIfam" id="TIGR03074">
    <property type="entry name" value="PQQ_membr_DH"/>
    <property type="match status" value="1"/>
</dbReference>
<keyword evidence="7" id="KW-1185">Reference proteome</keyword>
<feature type="transmembrane region" description="Helical" evidence="4">
    <location>
        <begin position="12"/>
        <end position="33"/>
    </location>
</feature>
<evidence type="ECO:0000313" key="6">
    <source>
        <dbReference type="EMBL" id="SDO24277.1"/>
    </source>
</evidence>
<dbReference type="STRING" id="416873.SAMN04487951_11750"/>
<feature type="transmembrane region" description="Helical" evidence="4">
    <location>
        <begin position="118"/>
        <end position="136"/>
    </location>
</feature>
<dbReference type="SUPFAM" id="SSF50998">
    <property type="entry name" value="Quinoprotein alcohol dehydrogenase-like"/>
    <property type="match status" value="1"/>
</dbReference>
<feature type="domain" description="Pyrrolo-quinoline quinone repeat" evidence="5">
    <location>
        <begin position="343"/>
        <end position="819"/>
    </location>
</feature>
<organism evidence="6 7">
    <name type="scientific">Vreelandella arcis</name>
    <dbReference type="NCBI Taxonomy" id="416873"/>
    <lineage>
        <taxon>Bacteria</taxon>
        <taxon>Pseudomonadati</taxon>
        <taxon>Pseudomonadota</taxon>
        <taxon>Gammaproteobacteria</taxon>
        <taxon>Oceanospirillales</taxon>
        <taxon>Halomonadaceae</taxon>
        <taxon>Vreelandella</taxon>
    </lineage>
</organism>
<dbReference type="SMART" id="SM00564">
    <property type="entry name" value="PQQ"/>
    <property type="match status" value="5"/>
</dbReference>
<dbReference type="PANTHER" id="PTHR32303">
    <property type="entry name" value="QUINOPROTEIN ALCOHOL DEHYDROGENASE (CYTOCHROME C)"/>
    <property type="match status" value="1"/>
</dbReference>
<dbReference type="EMBL" id="FNII01000017">
    <property type="protein sequence ID" value="SDO24277.1"/>
    <property type="molecule type" value="Genomic_DNA"/>
</dbReference>
<evidence type="ECO:0000256" key="2">
    <source>
        <dbReference type="ARBA" id="ARBA00008156"/>
    </source>
</evidence>
<dbReference type="InterPro" id="IPR011047">
    <property type="entry name" value="Quinoprotein_ADH-like_sf"/>
</dbReference>
<dbReference type="Pfam" id="PF01011">
    <property type="entry name" value="PQQ"/>
    <property type="match status" value="2"/>
</dbReference>
<evidence type="ECO:0000256" key="3">
    <source>
        <dbReference type="ARBA" id="ARBA00023002"/>
    </source>
</evidence>
<dbReference type="InterPro" id="IPR002372">
    <property type="entry name" value="PQQ_rpt_dom"/>
</dbReference>
<evidence type="ECO:0000256" key="1">
    <source>
        <dbReference type="ARBA" id="ARBA00001931"/>
    </source>
</evidence>
<accession>A0A1H0HYM9</accession>
<feature type="transmembrane region" description="Helical" evidence="4">
    <location>
        <begin position="85"/>
        <end position="106"/>
    </location>
</feature>
<evidence type="ECO:0000313" key="7">
    <source>
        <dbReference type="Proteomes" id="UP000199677"/>
    </source>
</evidence>
<dbReference type="AlphaFoldDB" id="A0A1H0HYM9"/>
<reference evidence="7" key="1">
    <citation type="submission" date="2016-10" db="EMBL/GenBank/DDBJ databases">
        <authorList>
            <person name="Varghese N."/>
            <person name="Submissions S."/>
        </authorList>
    </citation>
    <scope>NUCLEOTIDE SEQUENCE [LARGE SCALE GENOMIC DNA]</scope>
    <source>
        <strain evidence="7">CGMCC 1.6494</strain>
    </source>
</reference>
<dbReference type="GO" id="GO:0016020">
    <property type="term" value="C:membrane"/>
    <property type="evidence" value="ECO:0007669"/>
    <property type="project" value="InterPro"/>
</dbReference>
<feature type="transmembrane region" description="Helical" evidence="4">
    <location>
        <begin position="62"/>
        <end position="79"/>
    </location>
</feature>
<dbReference type="InterPro" id="IPR017511">
    <property type="entry name" value="PQQ_mDH"/>
</dbReference>
<keyword evidence="4" id="KW-0472">Membrane</keyword>
<dbReference type="Proteomes" id="UP000199677">
    <property type="component" value="Unassembled WGS sequence"/>
</dbReference>
<feature type="domain" description="Pyrrolo-quinoline quinone repeat" evidence="5">
    <location>
        <begin position="167"/>
        <end position="281"/>
    </location>
</feature>
<dbReference type="PANTHER" id="PTHR32303:SF4">
    <property type="entry name" value="QUINOPROTEIN GLUCOSE DEHYDROGENASE"/>
    <property type="match status" value="1"/>
</dbReference>
<keyword evidence="3" id="KW-0560">Oxidoreductase</keyword>
<dbReference type="CDD" id="cd10280">
    <property type="entry name" value="PQQ_mGDH"/>
    <property type="match status" value="1"/>
</dbReference>
<dbReference type="GO" id="GO:0048038">
    <property type="term" value="F:quinone binding"/>
    <property type="evidence" value="ECO:0007669"/>
    <property type="project" value="InterPro"/>
</dbReference>
<dbReference type="Gene3D" id="2.140.10.10">
    <property type="entry name" value="Quinoprotein alcohol dehydrogenase-like superfamily"/>
    <property type="match status" value="2"/>
</dbReference>